<feature type="region of interest" description="Disordered" evidence="1">
    <location>
        <begin position="1"/>
        <end position="68"/>
    </location>
</feature>
<dbReference type="PROSITE" id="PS50004">
    <property type="entry name" value="C2"/>
    <property type="match status" value="1"/>
</dbReference>
<feature type="region of interest" description="Disordered" evidence="1">
    <location>
        <begin position="602"/>
        <end position="625"/>
    </location>
</feature>
<protein>
    <recommendedName>
        <fullName evidence="2">C2 domain-containing protein</fullName>
    </recommendedName>
</protein>
<accession>A0A6A7BH09</accession>
<evidence type="ECO:0000313" key="3">
    <source>
        <dbReference type="EMBL" id="KAF2854542.1"/>
    </source>
</evidence>
<dbReference type="PANTHER" id="PTHR47800:SF5">
    <property type="entry name" value="FER-1-LIKE PROTEIN 6"/>
    <property type="match status" value="1"/>
</dbReference>
<evidence type="ECO:0000256" key="1">
    <source>
        <dbReference type="SAM" id="MobiDB-lite"/>
    </source>
</evidence>
<dbReference type="Gene3D" id="2.60.40.150">
    <property type="entry name" value="C2 domain"/>
    <property type="match status" value="1"/>
</dbReference>
<feature type="domain" description="C2" evidence="2">
    <location>
        <begin position="54"/>
        <end position="185"/>
    </location>
</feature>
<evidence type="ECO:0000259" key="2">
    <source>
        <dbReference type="PROSITE" id="PS50004"/>
    </source>
</evidence>
<feature type="region of interest" description="Disordered" evidence="1">
    <location>
        <begin position="254"/>
        <end position="280"/>
    </location>
</feature>
<feature type="compositionally biased region" description="Low complexity" evidence="1">
    <location>
        <begin position="549"/>
        <end position="558"/>
    </location>
</feature>
<organism evidence="3 4">
    <name type="scientific">Plenodomus tracheiphilus IPT5</name>
    <dbReference type="NCBI Taxonomy" id="1408161"/>
    <lineage>
        <taxon>Eukaryota</taxon>
        <taxon>Fungi</taxon>
        <taxon>Dikarya</taxon>
        <taxon>Ascomycota</taxon>
        <taxon>Pezizomycotina</taxon>
        <taxon>Dothideomycetes</taxon>
        <taxon>Pleosporomycetidae</taxon>
        <taxon>Pleosporales</taxon>
        <taxon>Pleosporineae</taxon>
        <taxon>Leptosphaeriaceae</taxon>
        <taxon>Plenodomus</taxon>
    </lineage>
</organism>
<feature type="compositionally biased region" description="Gly residues" evidence="1">
    <location>
        <begin position="607"/>
        <end position="625"/>
    </location>
</feature>
<dbReference type="Proteomes" id="UP000799423">
    <property type="component" value="Unassembled WGS sequence"/>
</dbReference>
<feature type="compositionally biased region" description="Basic and acidic residues" evidence="1">
    <location>
        <begin position="1"/>
        <end position="14"/>
    </location>
</feature>
<feature type="compositionally biased region" description="Low complexity" evidence="1">
    <location>
        <begin position="433"/>
        <end position="469"/>
    </location>
</feature>
<dbReference type="SUPFAM" id="SSF49562">
    <property type="entry name" value="C2 domain (Calcium/lipid-binding domain, CaLB)"/>
    <property type="match status" value="1"/>
</dbReference>
<dbReference type="Pfam" id="PF00168">
    <property type="entry name" value="C2"/>
    <property type="match status" value="1"/>
</dbReference>
<dbReference type="InterPro" id="IPR000008">
    <property type="entry name" value="C2_dom"/>
</dbReference>
<dbReference type="InterPro" id="IPR035892">
    <property type="entry name" value="C2_domain_sf"/>
</dbReference>
<dbReference type="SMART" id="SM00239">
    <property type="entry name" value="C2"/>
    <property type="match status" value="1"/>
</dbReference>
<dbReference type="GO" id="GO:0010628">
    <property type="term" value="P:positive regulation of gene expression"/>
    <property type="evidence" value="ECO:0007669"/>
    <property type="project" value="TreeGrafter"/>
</dbReference>
<dbReference type="PANTHER" id="PTHR47800">
    <property type="entry name" value="C2 DOMAIN-CONTAINING PROTEIN"/>
    <property type="match status" value="1"/>
</dbReference>
<feature type="compositionally biased region" description="Basic and acidic residues" evidence="1">
    <location>
        <begin position="531"/>
        <end position="542"/>
    </location>
</feature>
<dbReference type="AlphaFoldDB" id="A0A6A7BH09"/>
<dbReference type="OrthoDB" id="73919at2759"/>
<keyword evidence="4" id="KW-1185">Reference proteome</keyword>
<dbReference type="EMBL" id="MU006292">
    <property type="protein sequence ID" value="KAF2854542.1"/>
    <property type="molecule type" value="Genomic_DNA"/>
</dbReference>
<sequence>MAEEKASRPHEAHDGQQGQNGHAPDASQRNGDFDGTGGVPPQPQKTDTGGSKKKGPEGGFDDTPIPRAPPGWTVRFTFHRANNLPLADINTLSADPFIMAQLTTALPTRHKEDPPLVIRTPTVRQNTNPVWNCEWVVANVPSSGFRLKCRIYDEDPADHDDRLGNVHVDVPSISEGWPGIKDHTYPIRKRMVSKRAWLLRAIAVCFGKAEHMNGTLNVSVEVLGRTQDDNGGRVYTVGPQFWIRHYSPLLGRLLGQKEPNNDGRPSRRNGKQKPEKYNFQSNQMQLRGPVPEAMYHRYVEFKPFVKSMFTAKGVRGFILSKALHHQHARVYNFDHATEFKVEPEPSKKFTQKFLELVHFDQGGRIFTYVLTLDALFRFTETGKEFGIDMLSKHTMHSDVAAYVAFSGEFFIRRLKHPHRAPPEQGGDNASHPPSDIDNDNSGSSKSSKSNRNRNSNSPSQQQQQQQQQQDEPKTRDPSYYELVIDNDSGTYRPNAKLLPQLKAFMSTNFPGLHITTLDCQSDAEKMATMKDEQRERKKREGDAVVYTQMSRSSSMSSSDVEELDRLEEQGEMGVRHLRHQVQREAGDRINVVKGHVKDVVPRVGAEGWTGKGGGETDAEGGGAKS</sequence>
<reference evidence="3" key="1">
    <citation type="submission" date="2020-01" db="EMBL/GenBank/DDBJ databases">
        <authorList>
            <consortium name="DOE Joint Genome Institute"/>
            <person name="Haridas S."/>
            <person name="Albert R."/>
            <person name="Binder M."/>
            <person name="Bloem J."/>
            <person name="Labutti K."/>
            <person name="Salamov A."/>
            <person name="Andreopoulos B."/>
            <person name="Baker S.E."/>
            <person name="Barry K."/>
            <person name="Bills G."/>
            <person name="Bluhm B.H."/>
            <person name="Cannon C."/>
            <person name="Castanera R."/>
            <person name="Culley D.E."/>
            <person name="Daum C."/>
            <person name="Ezra D."/>
            <person name="Gonzalez J.B."/>
            <person name="Henrissat B."/>
            <person name="Kuo A."/>
            <person name="Liang C."/>
            <person name="Lipzen A."/>
            <person name="Lutzoni F."/>
            <person name="Magnuson J."/>
            <person name="Mondo S."/>
            <person name="Nolan M."/>
            <person name="Ohm R."/>
            <person name="Pangilinan J."/>
            <person name="Park H.-J."/>
            <person name="Ramirez L."/>
            <person name="Alfaro M."/>
            <person name="Sun H."/>
            <person name="Tritt A."/>
            <person name="Yoshinaga Y."/>
            <person name="Zwiers L.-H."/>
            <person name="Turgeon B.G."/>
            <person name="Goodwin S.B."/>
            <person name="Spatafora J.W."/>
            <person name="Crous P.W."/>
            <person name="Grigoriev I.V."/>
        </authorList>
    </citation>
    <scope>NUCLEOTIDE SEQUENCE</scope>
    <source>
        <strain evidence="3">IPT5</strain>
    </source>
</reference>
<gene>
    <name evidence="3" type="ORF">T440DRAFT_495946</name>
</gene>
<feature type="region of interest" description="Disordered" evidence="1">
    <location>
        <begin position="417"/>
        <end position="476"/>
    </location>
</feature>
<proteinExistence type="predicted"/>
<evidence type="ECO:0000313" key="4">
    <source>
        <dbReference type="Proteomes" id="UP000799423"/>
    </source>
</evidence>
<name>A0A6A7BH09_9PLEO</name>
<feature type="region of interest" description="Disordered" evidence="1">
    <location>
        <begin position="531"/>
        <end position="565"/>
    </location>
</feature>